<gene>
    <name evidence="2" type="ORF">H3Z83_08230</name>
</gene>
<organism evidence="2 3">
    <name type="scientific">Tenacibaculum pelagium</name>
    <dbReference type="NCBI Taxonomy" id="2759527"/>
    <lineage>
        <taxon>Bacteria</taxon>
        <taxon>Pseudomonadati</taxon>
        <taxon>Bacteroidota</taxon>
        <taxon>Flavobacteriia</taxon>
        <taxon>Flavobacteriales</taxon>
        <taxon>Flavobacteriaceae</taxon>
        <taxon>Tenacibaculum</taxon>
    </lineage>
</organism>
<dbReference type="EMBL" id="JACGLS010000003">
    <property type="protein sequence ID" value="MBA6156497.1"/>
    <property type="molecule type" value="Genomic_DNA"/>
</dbReference>
<sequence>MFNFLKKKKQKRLVIECDTDVITINSKPVTFPTNYDTLINTFGKPDRKLNKSKNYIIWDKLGIFCGYEDKDNILSINFYQNKQDRSEYNTKKQFTGKLILNNDEITNNEFSKISLGELAILRLGSESTVRFGFSIGVNKTYNN</sequence>
<evidence type="ECO:0000313" key="3">
    <source>
        <dbReference type="Proteomes" id="UP000563906"/>
    </source>
</evidence>
<feature type="domain" description="DUF7738" evidence="1">
    <location>
        <begin position="15"/>
        <end position="113"/>
    </location>
</feature>
<keyword evidence="3" id="KW-1185">Reference proteome</keyword>
<dbReference type="AlphaFoldDB" id="A0A839APN4"/>
<dbReference type="RefSeq" id="WP_182125001.1">
    <property type="nucleotide sequence ID" value="NZ_JACGLS010000003.1"/>
</dbReference>
<reference evidence="2 3" key="1">
    <citation type="submission" date="2020-07" db="EMBL/GenBank/DDBJ databases">
        <title>Bacterium isolated from marine sediment.</title>
        <authorList>
            <person name="Shang D."/>
            <person name="Du Z.-J."/>
        </authorList>
    </citation>
    <scope>NUCLEOTIDE SEQUENCE [LARGE SCALE GENOMIC DNA]</scope>
    <source>
        <strain evidence="2 3">S7007</strain>
    </source>
</reference>
<dbReference type="Proteomes" id="UP000563906">
    <property type="component" value="Unassembled WGS sequence"/>
</dbReference>
<evidence type="ECO:0000313" key="2">
    <source>
        <dbReference type="EMBL" id="MBA6156497.1"/>
    </source>
</evidence>
<protein>
    <recommendedName>
        <fullName evidence="1">DUF7738 domain-containing protein</fullName>
    </recommendedName>
</protein>
<accession>A0A839APN4</accession>
<dbReference type="InterPro" id="IPR056640">
    <property type="entry name" value="DUF7738"/>
</dbReference>
<evidence type="ECO:0000259" key="1">
    <source>
        <dbReference type="Pfam" id="PF24880"/>
    </source>
</evidence>
<dbReference type="Pfam" id="PF24880">
    <property type="entry name" value="DUF7738"/>
    <property type="match status" value="1"/>
</dbReference>
<proteinExistence type="predicted"/>
<name>A0A839APN4_9FLAO</name>
<comment type="caution">
    <text evidence="2">The sequence shown here is derived from an EMBL/GenBank/DDBJ whole genome shotgun (WGS) entry which is preliminary data.</text>
</comment>